<dbReference type="KEGG" id="tpx:Turpa_0448"/>
<dbReference type="InterPro" id="IPR000673">
    <property type="entry name" value="Sig_transdc_resp-reg_Me-estase"/>
</dbReference>
<dbReference type="HOGENOM" id="CLU_000445_51_2_12"/>
<dbReference type="AlphaFoldDB" id="I4B1E7"/>
<feature type="active site" evidence="4">
    <location>
        <position position="43"/>
    </location>
</feature>
<dbReference type="Gene3D" id="3.40.50.180">
    <property type="entry name" value="Methylesterase CheB, C-terminal domain"/>
    <property type="match status" value="1"/>
</dbReference>
<dbReference type="OrthoDB" id="9793421at2"/>
<dbReference type="Proteomes" id="UP000006048">
    <property type="component" value="Chromosome"/>
</dbReference>
<evidence type="ECO:0000313" key="7">
    <source>
        <dbReference type="Proteomes" id="UP000006048"/>
    </source>
</evidence>
<evidence type="ECO:0000256" key="1">
    <source>
        <dbReference type="ARBA" id="ARBA00022801"/>
    </source>
</evidence>
<dbReference type="EMBL" id="CP002959">
    <property type="protein sequence ID" value="AFM11104.1"/>
    <property type="molecule type" value="Genomic_DNA"/>
</dbReference>
<dbReference type="InterPro" id="IPR035909">
    <property type="entry name" value="CheB_C"/>
</dbReference>
<dbReference type="GO" id="GO:0005737">
    <property type="term" value="C:cytoplasm"/>
    <property type="evidence" value="ECO:0007669"/>
    <property type="project" value="InterPro"/>
</dbReference>
<accession>I4B1E7</accession>
<gene>
    <name evidence="6" type="ordered locus">Turpa_0448</name>
</gene>
<feature type="active site" evidence="4">
    <location>
        <position position="139"/>
    </location>
</feature>
<dbReference type="EC" id="3.1.1.61" evidence="2"/>
<evidence type="ECO:0000259" key="5">
    <source>
        <dbReference type="PROSITE" id="PS50122"/>
    </source>
</evidence>
<sequence length="200" mass="21155">MNALYHHASKLVAIGASAGGPHAIETVLGELGADMPPILITQHMPEVFTRAFARRLDEIMALTVVEADATEKLKSGTVYIAPGDRHLIVRRQGLELFATTDAGPPVNRHRPSVDVLFESVVSAAPASAMGIILTGMGNDGARGLAAMRHAGFLTIAQDEATSVVWGMPREAVKLEAVDGSHILPLSKIGPAIKNFVKLPI</sequence>
<feature type="domain" description="CheB-type methylesterase" evidence="5">
    <location>
        <begin position="5"/>
        <end position="199"/>
    </location>
</feature>
<dbReference type="Pfam" id="PF01339">
    <property type="entry name" value="CheB_methylest"/>
    <property type="match status" value="1"/>
</dbReference>
<proteinExistence type="predicted"/>
<dbReference type="PANTHER" id="PTHR42872">
    <property type="entry name" value="PROTEIN-GLUTAMATE METHYLESTERASE/PROTEIN-GLUTAMINE GLUTAMINASE"/>
    <property type="match status" value="1"/>
</dbReference>
<dbReference type="GO" id="GO:0008984">
    <property type="term" value="F:protein-glutamate methylesterase activity"/>
    <property type="evidence" value="ECO:0007669"/>
    <property type="project" value="UniProtKB-EC"/>
</dbReference>
<dbReference type="RefSeq" id="WP_014801624.1">
    <property type="nucleotide sequence ID" value="NC_018020.1"/>
</dbReference>
<dbReference type="GO" id="GO:0000156">
    <property type="term" value="F:phosphorelay response regulator activity"/>
    <property type="evidence" value="ECO:0007669"/>
    <property type="project" value="InterPro"/>
</dbReference>
<dbReference type="SUPFAM" id="SSF52738">
    <property type="entry name" value="Methylesterase CheB, C-terminal domain"/>
    <property type="match status" value="1"/>
</dbReference>
<evidence type="ECO:0000256" key="4">
    <source>
        <dbReference type="PROSITE-ProRule" id="PRU00050"/>
    </source>
</evidence>
<dbReference type="PATRIC" id="fig|869212.3.peg.423"/>
<name>I4B1E7_TURPD</name>
<dbReference type="PROSITE" id="PS50122">
    <property type="entry name" value="CHEB"/>
    <property type="match status" value="1"/>
</dbReference>
<dbReference type="STRING" id="869212.Turpa_0448"/>
<keyword evidence="7" id="KW-1185">Reference proteome</keyword>
<dbReference type="PANTHER" id="PTHR42872:SF6">
    <property type="entry name" value="PROTEIN-GLUTAMATE METHYLESTERASE_PROTEIN-GLUTAMINE GLUTAMINASE"/>
    <property type="match status" value="1"/>
</dbReference>
<dbReference type="CDD" id="cd16432">
    <property type="entry name" value="CheB_Rec"/>
    <property type="match status" value="1"/>
</dbReference>
<evidence type="ECO:0000313" key="6">
    <source>
        <dbReference type="EMBL" id="AFM11104.1"/>
    </source>
</evidence>
<keyword evidence="1 4" id="KW-0378">Hydrolase</keyword>
<protein>
    <recommendedName>
        <fullName evidence="2">protein-glutamate methylesterase</fullName>
        <ecNumber evidence="2">3.1.1.61</ecNumber>
    </recommendedName>
</protein>
<dbReference type="GO" id="GO:0006935">
    <property type="term" value="P:chemotaxis"/>
    <property type="evidence" value="ECO:0007669"/>
    <property type="project" value="UniProtKB-UniRule"/>
</dbReference>
<reference evidence="6 7" key="1">
    <citation type="submission" date="2012-06" db="EMBL/GenBank/DDBJ databases">
        <title>The complete chromosome of genome of Turneriella parva DSM 21527.</title>
        <authorList>
            <consortium name="US DOE Joint Genome Institute (JGI-PGF)"/>
            <person name="Lucas S."/>
            <person name="Han J."/>
            <person name="Lapidus A."/>
            <person name="Bruce D."/>
            <person name="Goodwin L."/>
            <person name="Pitluck S."/>
            <person name="Peters L."/>
            <person name="Kyrpides N."/>
            <person name="Mavromatis K."/>
            <person name="Ivanova N."/>
            <person name="Mikhailova N."/>
            <person name="Chertkov O."/>
            <person name="Detter J.C."/>
            <person name="Tapia R."/>
            <person name="Han C."/>
            <person name="Land M."/>
            <person name="Hauser L."/>
            <person name="Markowitz V."/>
            <person name="Cheng J.-F."/>
            <person name="Hugenholtz P."/>
            <person name="Woyke T."/>
            <person name="Wu D."/>
            <person name="Gronow S."/>
            <person name="Wellnitz S."/>
            <person name="Brambilla E."/>
            <person name="Klenk H.-P."/>
            <person name="Eisen J.A."/>
        </authorList>
    </citation>
    <scope>NUCLEOTIDE SEQUENCE [LARGE SCALE GENOMIC DNA]</scope>
    <source>
        <strain evidence="7">ATCC BAA-1111 / DSM 21527 / NCTC 11395 / H</strain>
    </source>
</reference>
<feature type="active site" evidence="4">
    <location>
        <position position="17"/>
    </location>
</feature>
<evidence type="ECO:0000256" key="3">
    <source>
        <dbReference type="ARBA" id="ARBA00048267"/>
    </source>
</evidence>
<comment type="catalytic activity">
    <reaction evidence="3">
        <text>[protein]-L-glutamate 5-O-methyl ester + H2O = L-glutamyl-[protein] + methanol + H(+)</text>
        <dbReference type="Rhea" id="RHEA:23236"/>
        <dbReference type="Rhea" id="RHEA-COMP:10208"/>
        <dbReference type="Rhea" id="RHEA-COMP:10311"/>
        <dbReference type="ChEBI" id="CHEBI:15377"/>
        <dbReference type="ChEBI" id="CHEBI:15378"/>
        <dbReference type="ChEBI" id="CHEBI:17790"/>
        <dbReference type="ChEBI" id="CHEBI:29973"/>
        <dbReference type="ChEBI" id="CHEBI:82795"/>
        <dbReference type="EC" id="3.1.1.61"/>
    </reaction>
</comment>
<keyword evidence="4" id="KW-0145">Chemotaxis</keyword>
<evidence type="ECO:0000256" key="2">
    <source>
        <dbReference type="ARBA" id="ARBA00039140"/>
    </source>
</evidence>
<organism evidence="6 7">
    <name type="scientific">Turneriella parva (strain ATCC BAA-1111 / DSM 21527 / NCTC 11395 / H)</name>
    <name type="common">Leptospira parva</name>
    <dbReference type="NCBI Taxonomy" id="869212"/>
    <lineage>
        <taxon>Bacteria</taxon>
        <taxon>Pseudomonadati</taxon>
        <taxon>Spirochaetota</taxon>
        <taxon>Spirochaetia</taxon>
        <taxon>Leptospirales</taxon>
        <taxon>Leptospiraceae</taxon>
        <taxon>Turneriella</taxon>
    </lineage>
</organism>